<reference evidence="1 2" key="1">
    <citation type="journal article" date="2016" name="Nat. Commun.">
        <title>Thousands of microbial genomes shed light on interconnected biogeochemical processes in an aquifer system.</title>
        <authorList>
            <person name="Anantharaman K."/>
            <person name="Brown C.T."/>
            <person name="Hug L.A."/>
            <person name="Sharon I."/>
            <person name="Castelle C.J."/>
            <person name="Probst A.J."/>
            <person name="Thomas B.C."/>
            <person name="Singh A."/>
            <person name="Wilkins M.J."/>
            <person name="Karaoz U."/>
            <person name="Brodie E.L."/>
            <person name="Williams K.H."/>
            <person name="Hubbard S.S."/>
            <person name="Banfield J.F."/>
        </authorList>
    </citation>
    <scope>NUCLEOTIDE SEQUENCE [LARGE SCALE GENOMIC DNA]</scope>
</reference>
<comment type="caution">
    <text evidence="1">The sequence shown here is derived from an EMBL/GenBank/DDBJ whole genome shotgun (WGS) entry which is preliminary data.</text>
</comment>
<gene>
    <name evidence="1" type="ORF">A2V81_00905</name>
</gene>
<dbReference type="EMBL" id="MEWR01000028">
    <property type="protein sequence ID" value="OGC81351.1"/>
    <property type="molecule type" value="Genomic_DNA"/>
</dbReference>
<proteinExistence type="predicted"/>
<dbReference type="STRING" id="1817814.A2V81_00905"/>
<name>A0A1F4XHZ3_9BACT</name>
<evidence type="ECO:0000313" key="2">
    <source>
        <dbReference type="Proteomes" id="UP000177614"/>
    </source>
</evidence>
<protein>
    <submittedName>
        <fullName evidence="1">Uncharacterized protein</fullName>
    </submittedName>
</protein>
<dbReference type="AlphaFoldDB" id="A0A1F4XHZ3"/>
<organism evidence="1 2">
    <name type="scientific">Candidatus Abawacabacteria bacterium RBG_16_42_10</name>
    <dbReference type="NCBI Taxonomy" id="1817814"/>
    <lineage>
        <taxon>Bacteria</taxon>
        <taxon>Candidatus Abawacaibacteriota</taxon>
    </lineage>
</organism>
<accession>A0A1F4XHZ3</accession>
<sequence length="91" mass="10057">MHKISLYQPRHSLAAKSGKGHVYLPSSLATVGSRILQAGGEIDFQDGNLREPHFDNSRIGVNVVGAPYIPVVIAKHQLLVLLKSFDREPIW</sequence>
<dbReference type="Proteomes" id="UP000177614">
    <property type="component" value="Unassembled WGS sequence"/>
</dbReference>
<evidence type="ECO:0000313" key="1">
    <source>
        <dbReference type="EMBL" id="OGC81351.1"/>
    </source>
</evidence>